<dbReference type="AlphaFoldDB" id="A0A9P9AEQ2"/>
<evidence type="ECO:0000313" key="2">
    <source>
        <dbReference type="EMBL" id="KAH6695326.1"/>
    </source>
</evidence>
<dbReference type="Proteomes" id="UP000770015">
    <property type="component" value="Unassembled WGS sequence"/>
</dbReference>
<accession>A0A9P9AEQ2</accession>
<comment type="caution">
    <text evidence="2">The sequence shown here is derived from an EMBL/GenBank/DDBJ whole genome shotgun (WGS) entry which is preliminary data.</text>
</comment>
<dbReference type="OrthoDB" id="630895at2759"/>
<name>A0A9P9AEQ2_9PEZI</name>
<feature type="transmembrane region" description="Helical" evidence="1">
    <location>
        <begin position="110"/>
        <end position="128"/>
    </location>
</feature>
<keyword evidence="1" id="KW-1133">Transmembrane helix</keyword>
<organism evidence="2 3">
    <name type="scientific">Plectosphaerella plurivora</name>
    <dbReference type="NCBI Taxonomy" id="936078"/>
    <lineage>
        <taxon>Eukaryota</taxon>
        <taxon>Fungi</taxon>
        <taxon>Dikarya</taxon>
        <taxon>Ascomycota</taxon>
        <taxon>Pezizomycotina</taxon>
        <taxon>Sordariomycetes</taxon>
        <taxon>Hypocreomycetidae</taxon>
        <taxon>Glomerellales</taxon>
        <taxon>Plectosphaerellaceae</taxon>
        <taxon>Plectosphaerella</taxon>
    </lineage>
</organism>
<proteinExistence type="predicted"/>
<dbReference type="EMBL" id="JAGSXJ010000002">
    <property type="protein sequence ID" value="KAH6695326.1"/>
    <property type="molecule type" value="Genomic_DNA"/>
</dbReference>
<evidence type="ECO:0000313" key="3">
    <source>
        <dbReference type="Proteomes" id="UP000770015"/>
    </source>
</evidence>
<feature type="transmembrane region" description="Helical" evidence="1">
    <location>
        <begin position="78"/>
        <end position="98"/>
    </location>
</feature>
<gene>
    <name evidence="2" type="ORF">F5X68DRAFT_227306</name>
</gene>
<keyword evidence="1" id="KW-0472">Membrane</keyword>
<keyword evidence="3" id="KW-1185">Reference proteome</keyword>
<feature type="transmembrane region" description="Helical" evidence="1">
    <location>
        <begin position="177"/>
        <end position="200"/>
    </location>
</feature>
<keyword evidence="1" id="KW-0812">Transmembrane</keyword>
<reference evidence="2" key="1">
    <citation type="journal article" date="2021" name="Nat. Commun.">
        <title>Genetic determinants of endophytism in the Arabidopsis root mycobiome.</title>
        <authorList>
            <person name="Mesny F."/>
            <person name="Miyauchi S."/>
            <person name="Thiergart T."/>
            <person name="Pickel B."/>
            <person name="Atanasova L."/>
            <person name="Karlsson M."/>
            <person name="Huettel B."/>
            <person name="Barry K.W."/>
            <person name="Haridas S."/>
            <person name="Chen C."/>
            <person name="Bauer D."/>
            <person name="Andreopoulos W."/>
            <person name="Pangilinan J."/>
            <person name="LaButti K."/>
            <person name="Riley R."/>
            <person name="Lipzen A."/>
            <person name="Clum A."/>
            <person name="Drula E."/>
            <person name="Henrissat B."/>
            <person name="Kohler A."/>
            <person name="Grigoriev I.V."/>
            <person name="Martin F.M."/>
            <person name="Hacquard S."/>
        </authorList>
    </citation>
    <scope>NUCLEOTIDE SEQUENCE</scope>
    <source>
        <strain evidence="2">MPI-SDFR-AT-0117</strain>
    </source>
</reference>
<protein>
    <submittedName>
        <fullName evidence="2">Uncharacterized protein</fullName>
    </submittedName>
</protein>
<sequence>MKPDPSRTVPEEVVQYSGTPNPLRTSFRFIFRIITLSYSGVFAYHTLDPITNIVASQNDARELVKSLKQFRQLKEEELLFVSKAATLSGAAVLGVFSWPTVETTIWTAKMIWHWSFFMSCFALIGSAHQRLLRHLPGMDDDDSFDDERLDIALNLFLRPSEATAVETKHRHMSIRMLWVWQCPTMLMSHSWVFFVAGYALHLLSPIFDPALAEISPTVRGL</sequence>
<evidence type="ECO:0000256" key="1">
    <source>
        <dbReference type="SAM" id="Phobius"/>
    </source>
</evidence>